<dbReference type="InterPro" id="IPR050332">
    <property type="entry name" value="GPCR_2"/>
</dbReference>
<keyword evidence="9" id="KW-1185">Reference proteome</keyword>
<comment type="caution">
    <text evidence="8">The sequence shown here is derived from an EMBL/GenBank/DDBJ whole genome shotgun (WGS) entry which is preliminary data.</text>
</comment>
<feature type="transmembrane region" description="Helical" evidence="6">
    <location>
        <begin position="73"/>
        <end position="92"/>
    </location>
</feature>
<evidence type="ECO:0000256" key="5">
    <source>
        <dbReference type="SAM" id="MobiDB-lite"/>
    </source>
</evidence>
<reference evidence="8 9" key="1">
    <citation type="journal article" date="2023" name="Sci. Data">
        <title>Genome assembly of the Korean intertidal mud-creeper Batillaria attramentaria.</title>
        <authorList>
            <person name="Patra A.K."/>
            <person name="Ho P.T."/>
            <person name="Jun S."/>
            <person name="Lee S.J."/>
            <person name="Kim Y."/>
            <person name="Won Y.J."/>
        </authorList>
    </citation>
    <scope>NUCLEOTIDE SEQUENCE [LARGE SCALE GENOMIC DNA]</scope>
    <source>
        <strain evidence="8">Wonlab-2016</strain>
    </source>
</reference>
<dbReference type="InterPro" id="IPR017981">
    <property type="entry name" value="GPCR_2-like_7TM"/>
</dbReference>
<comment type="subcellular location">
    <subcellularLocation>
        <location evidence="1">Membrane</location>
        <topology evidence="1">Multi-pass membrane protein</topology>
    </subcellularLocation>
</comment>
<dbReference type="Gene3D" id="1.20.1070.10">
    <property type="entry name" value="Rhodopsin 7-helix transmembrane proteins"/>
    <property type="match status" value="1"/>
</dbReference>
<gene>
    <name evidence="8" type="ORF">BaRGS_00035291</name>
</gene>
<evidence type="ECO:0000256" key="1">
    <source>
        <dbReference type="ARBA" id="ARBA00004141"/>
    </source>
</evidence>
<dbReference type="PANTHER" id="PTHR45620:SF1">
    <property type="entry name" value="G-PROTEIN COUPLED RECEPTORS FAMILY 2 PROFILE 2 DOMAIN-CONTAINING PROTEIN"/>
    <property type="match status" value="1"/>
</dbReference>
<dbReference type="PROSITE" id="PS00650">
    <property type="entry name" value="G_PROTEIN_RECEP_F2_2"/>
    <property type="match status" value="1"/>
</dbReference>
<dbReference type="GO" id="GO:0016020">
    <property type="term" value="C:membrane"/>
    <property type="evidence" value="ECO:0007669"/>
    <property type="project" value="UniProtKB-SubCell"/>
</dbReference>
<name>A0ABD0JGF4_9CAEN</name>
<keyword evidence="4 6" id="KW-0472">Membrane</keyword>
<protein>
    <recommendedName>
        <fullName evidence="7">G-protein coupled receptors family 2 profile 2 domain-containing protein</fullName>
    </recommendedName>
</protein>
<keyword evidence="3 6" id="KW-1133">Transmembrane helix</keyword>
<feature type="region of interest" description="Disordered" evidence="5">
    <location>
        <begin position="1"/>
        <end position="25"/>
    </location>
</feature>
<dbReference type="PROSITE" id="PS50261">
    <property type="entry name" value="G_PROTEIN_RECEP_F2_4"/>
    <property type="match status" value="1"/>
</dbReference>
<dbReference type="EMBL" id="JACVVK020000469">
    <property type="protein sequence ID" value="KAK7473462.1"/>
    <property type="molecule type" value="Genomic_DNA"/>
</dbReference>
<evidence type="ECO:0000313" key="8">
    <source>
        <dbReference type="EMBL" id="KAK7473462.1"/>
    </source>
</evidence>
<evidence type="ECO:0000256" key="6">
    <source>
        <dbReference type="SAM" id="Phobius"/>
    </source>
</evidence>
<dbReference type="PANTHER" id="PTHR45620">
    <property type="entry name" value="PDF RECEPTOR-LIKE PROTEIN-RELATED"/>
    <property type="match status" value="1"/>
</dbReference>
<dbReference type="Proteomes" id="UP001519460">
    <property type="component" value="Unassembled WGS sequence"/>
</dbReference>
<proteinExistence type="predicted"/>
<sequence length="238" mass="26926">MTVSTKYPHDQAGSCTPPHQITKKEGKKQARKLAKSTLILIPLFAVYYMGFIWMPDKLSPEAEVVKLYVEMLFNSFQGFLVALLFCFLNTEVQNEIRKKWQRHVLRRSGSWRSQPSIGSFLRHSTRKPDKNYRSTRLTCRSGADSETNNSHSGSTRTMHTLVSTNAGKANGHMTTICEESSLLNDVGRETCAQVSNSQDHNENRKICVSSDDVIIKSKFEIDCDDGKSSERQGHNGHR</sequence>
<dbReference type="PRINTS" id="PR00249">
    <property type="entry name" value="GPCRSECRETIN"/>
</dbReference>
<organism evidence="8 9">
    <name type="scientific">Batillaria attramentaria</name>
    <dbReference type="NCBI Taxonomy" id="370345"/>
    <lineage>
        <taxon>Eukaryota</taxon>
        <taxon>Metazoa</taxon>
        <taxon>Spiralia</taxon>
        <taxon>Lophotrochozoa</taxon>
        <taxon>Mollusca</taxon>
        <taxon>Gastropoda</taxon>
        <taxon>Caenogastropoda</taxon>
        <taxon>Sorbeoconcha</taxon>
        <taxon>Cerithioidea</taxon>
        <taxon>Batillariidae</taxon>
        <taxon>Batillaria</taxon>
    </lineage>
</organism>
<feature type="domain" description="G-protein coupled receptors family 2 profile 2" evidence="7">
    <location>
        <begin position="1"/>
        <end position="89"/>
    </location>
</feature>
<dbReference type="Pfam" id="PF00002">
    <property type="entry name" value="7tm_2"/>
    <property type="match status" value="1"/>
</dbReference>
<feature type="transmembrane region" description="Helical" evidence="6">
    <location>
        <begin position="33"/>
        <end position="53"/>
    </location>
</feature>
<keyword evidence="2 6" id="KW-0812">Transmembrane</keyword>
<evidence type="ECO:0000256" key="4">
    <source>
        <dbReference type="ARBA" id="ARBA00023136"/>
    </source>
</evidence>
<dbReference type="InterPro" id="IPR017983">
    <property type="entry name" value="GPCR_2_secretin-like_CS"/>
</dbReference>
<evidence type="ECO:0000256" key="3">
    <source>
        <dbReference type="ARBA" id="ARBA00022989"/>
    </source>
</evidence>
<accession>A0ABD0JGF4</accession>
<dbReference type="AlphaFoldDB" id="A0ABD0JGF4"/>
<evidence type="ECO:0000256" key="2">
    <source>
        <dbReference type="ARBA" id="ARBA00022692"/>
    </source>
</evidence>
<evidence type="ECO:0000259" key="7">
    <source>
        <dbReference type="PROSITE" id="PS50261"/>
    </source>
</evidence>
<dbReference type="InterPro" id="IPR000832">
    <property type="entry name" value="GPCR_2_secretin-like"/>
</dbReference>
<evidence type="ECO:0000313" key="9">
    <source>
        <dbReference type="Proteomes" id="UP001519460"/>
    </source>
</evidence>